<dbReference type="AlphaFoldDB" id="A0A7R7MZL7"/>
<reference evidence="1 2" key="1">
    <citation type="submission" date="2020-12" db="EMBL/GenBank/DDBJ databases">
        <title>Genome sequence of clinical Mycobacterium intracellulare strains.</title>
        <authorList>
            <person name="Tateishi Y."/>
            <person name="Matsumoto S."/>
            <person name="Fukushima Y."/>
            <person name="Nakajima C."/>
            <person name="Suzuki Y."/>
        </authorList>
    </citation>
    <scope>NUCLEOTIDE SEQUENCE [LARGE SCALE GENOMIC DNA]</scope>
    <source>
        <strain evidence="1 2">M018</strain>
    </source>
</reference>
<dbReference type="EMBL" id="AP024255">
    <property type="protein sequence ID" value="BCP01783.1"/>
    <property type="molecule type" value="Genomic_DNA"/>
</dbReference>
<proteinExistence type="predicted"/>
<dbReference type="RefSeq" id="WP_225342356.1">
    <property type="nucleotide sequence ID" value="NZ_AP024254.1"/>
</dbReference>
<accession>A0A7R7MZL7</accession>
<name>A0A7R7MZL7_MYCIT</name>
<organism evidence="1 2">
    <name type="scientific">Mycobacterium intracellulare</name>
    <dbReference type="NCBI Taxonomy" id="1767"/>
    <lineage>
        <taxon>Bacteria</taxon>
        <taxon>Bacillati</taxon>
        <taxon>Actinomycetota</taxon>
        <taxon>Actinomycetes</taxon>
        <taxon>Mycobacteriales</taxon>
        <taxon>Mycobacteriaceae</taxon>
        <taxon>Mycobacterium</taxon>
        <taxon>Mycobacterium avium complex (MAC)</taxon>
    </lineage>
</organism>
<sequence>MVGFSSAYEGAGMMLATAISIASAVIAIASAVSSARTSYQVNGSGFKASQALLTDLATLLAALRSIAVKGAMAMGEQRKTPIPIDVELATVRAFMTNTSGLALSLYAGRVGAAGAPDDPVAASWRVLRMQLTNLATTTVTKPSDNQTAGMLALELERTLSALDKKAIKQIRREIKNMPNVLSSLTNSRQDDVLLVALESVISDQKAIAGLGAAGKRLRQLKASGVEDADIDLWLAMEDEDLEAAKNALERGADPSKSLGEVVDRYENMNLD</sequence>
<dbReference type="InterPro" id="IPR036250">
    <property type="entry name" value="AcylCo_DH-like_C"/>
</dbReference>
<evidence type="ECO:0000313" key="2">
    <source>
        <dbReference type="Proteomes" id="UP000595205"/>
    </source>
</evidence>
<dbReference type="GO" id="GO:0016627">
    <property type="term" value="F:oxidoreductase activity, acting on the CH-CH group of donors"/>
    <property type="evidence" value="ECO:0007669"/>
    <property type="project" value="InterPro"/>
</dbReference>
<evidence type="ECO:0000313" key="1">
    <source>
        <dbReference type="EMBL" id="BCP01783.1"/>
    </source>
</evidence>
<protein>
    <submittedName>
        <fullName evidence="1">Uncharacterized protein</fullName>
    </submittedName>
</protein>
<dbReference type="Proteomes" id="UP000595205">
    <property type="component" value="Chromosome"/>
</dbReference>
<gene>
    <name evidence="1" type="ORF">MINTM018_45520</name>
</gene>
<dbReference type="SUPFAM" id="SSF47203">
    <property type="entry name" value="Acyl-CoA dehydrogenase C-terminal domain-like"/>
    <property type="match status" value="1"/>
</dbReference>